<dbReference type="GO" id="GO:0006401">
    <property type="term" value="P:RNA catabolic process"/>
    <property type="evidence" value="ECO:0007669"/>
    <property type="project" value="TreeGrafter"/>
</dbReference>
<dbReference type="GO" id="GO:0005576">
    <property type="term" value="C:extracellular region"/>
    <property type="evidence" value="ECO:0007669"/>
    <property type="project" value="TreeGrafter"/>
</dbReference>
<evidence type="ECO:0000313" key="9">
    <source>
        <dbReference type="PDB" id="1SGL"/>
    </source>
</evidence>
<keyword evidence="6" id="KW-1015">Disulfide bond</keyword>
<dbReference type="InterPro" id="IPR001568">
    <property type="entry name" value="RNase_T2-like"/>
</dbReference>
<evidence type="ECO:0000256" key="2">
    <source>
        <dbReference type="ARBA" id="ARBA00022722"/>
    </source>
</evidence>
<dbReference type="EC" id="3.1.-.-" evidence="9"/>
<dbReference type="GO" id="GO:0033897">
    <property type="term" value="F:ribonuclease T2 activity"/>
    <property type="evidence" value="ECO:0007669"/>
    <property type="project" value="InterPro"/>
</dbReference>
<keyword evidence="9 10" id="KW-0002">3D-structure</keyword>
<dbReference type="FunFam" id="3.90.730.10:FF:000007">
    <property type="entry name" value="Ribonuclease T2"/>
    <property type="match status" value="1"/>
</dbReference>
<feature type="disulfide bond" evidence="10">
    <location>
        <begin position="25"/>
        <end position="32"/>
    </location>
</feature>
<dbReference type="EvolutionaryTrace" id="E0CX00"/>
<keyword evidence="4" id="KW-0255">Endonuclease</keyword>
<evidence type="ECO:0000256" key="8">
    <source>
        <dbReference type="RuleBase" id="RU004328"/>
    </source>
</evidence>
<evidence type="ECO:0000256" key="7">
    <source>
        <dbReference type="ARBA" id="ARBA00023239"/>
    </source>
</evidence>
<evidence type="ECO:0000256" key="1">
    <source>
        <dbReference type="ARBA" id="ARBA00007469"/>
    </source>
</evidence>
<sequence length="209" mass="23525">DEREFDYFILALQWAGTSCRSGGACCPYNGCCKADSPTQFTIHGLRPEYSGGERPSCCTGGSFDPDEIMPFFGKLVEYWPTYRCALEQSCNNRKEILWGQQYEKHGTCASPVIKGEWNYFKKTLKLFMKYNVDKALEDAGIVASNSKMYDLKDIVVAVESAVGARPKLRCDEEGLVQKLSLCFDKDFKPRDCVQVGSCPRYVSLPEIPD</sequence>
<evidence type="ECO:0007829" key="10">
    <source>
        <dbReference type="PDB" id="1SGL"/>
    </source>
</evidence>
<dbReference type="CDD" id="cd01061">
    <property type="entry name" value="RNase_T2_euk"/>
    <property type="match status" value="1"/>
</dbReference>
<dbReference type="AlphaFoldDB" id="E0CX00"/>
<feature type="disulfide bond" evidence="10">
    <location>
        <begin position="57"/>
        <end position="90"/>
    </location>
</feature>
<dbReference type="Pfam" id="PF00445">
    <property type="entry name" value="Ribonuclease_T2"/>
    <property type="match status" value="1"/>
</dbReference>
<dbReference type="SUPFAM" id="SSF55895">
    <property type="entry name" value="Ribonuclease Rh-like"/>
    <property type="match status" value="1"/>
</dbReference>
<proteinExistence type="evidence at protein level"/>
<keyword evidence="5" id="KW-0378">Hydrolase</keyword>
<dbReference type="GO" id="GO:0003723">
    <property type="term" value="F:RNA binding"/>
    <property type="evidence" value="ECO:0007669"/>
    <property type="project" value="InterPro"/>
</dbReference>
<reference evidence="9 10" key="1">
    <citation type="journal article" date="2004" name="Structure">
        <title>The three-dimensional structure and X-ray sequence reveal that trichomaglin is a novel S-like ribonuclease.</title>
        <authorList>
            <person name="Gan J.H."/>
            <person name="Yu L."/>
            <person name="Wu J."/>
            <person name="Xu H."/>
            <person name="Choudhary J.S."/>
            <person name="Blackstock W.P."/>
            <person name="Liu W.Y."/>
            <person name="Xia Z.X."/>
        </authorList>
    </citation>
    <scope>X-RAY CRYSTALLOGRAPHY (2.20 ANGSTROMS)</scope>
    <scope>ACTIVE SITE</scope>
</reference>
<dbReference type="InterPro" id="IPR036430">
    <property type="entry name" value="RNase_T2-like_sf"/>
</dbReference>
<evidence type="ECO:0000256" key="6">
    <source>
        <dbReference type="ARBA" id="ARBA00023157"/>
    </source>
</evidence>
<comment type="similarity">
    <text evidence="1 8">Belongs to the RNase T2 family.</text>
</comment>
<feature type="disulfide bond" evidence="10">
    <location>
        <begin position="26"/>
        <end position="84"/>
    </location>
</feature>
<dbReference type="SMR" id="E0CX00"/>
<dbReference type="GO" id="GO:0016787">
    <property type="term" value="F:hydrolase activity"/>
    <property type="evidence" value="ECO:0007669"/>
    <property type="project" value="UniProtKB-KW"/>
</dbReference>
<dbReference type="PANTHER" id="PTHR11240:SF22">
    <property type="entry name" value="RIBONUCLEASE T2"/>
    <property type="match status" value="1"/>
</dbReference>
<name>E0CX00_TRILE</name>
<feature type="disulfide bond" evidence="10">
    <location>
        <begin position="182"/>
        <end position="192"/>
    </location>
</feature>
<feature type="disulfide bond" evidence="10">
    <location>
        <begin position="170"/>
        <end position="198"/>
    </location>
</feature>
<dbReference type="InterPro" id="IPR033697">
    <property type="entry name" value="Ribonuclease_T2_eukaryotic"/>
</dbReference>
<evidence type="ECO:0000256" key="4">
    <source>
        <dbReference type="ARBA" id="ARBA00022759"/>
    </source>
</evidence>
<protein>
    <submittedName>
        <fullName evidence="9">Trichomaglin</fullName>
        <ecNumber evidence="9">3.1.-.-</ecNumber>
    </submittedName>
</protein>
<evidence type="ECO:0000256" key="5">
    <source>
        <dbReference type="ARBA" id="ARBA00022801"/>
    </source>
</evidence>
<keyword evidence="3" id="KW-0732">Signal</keyword>
<accession>E0CX00</accession>
<organism evidence="9">
    <name type="scientific">Trichosanthes lepiniana</name>
    <name type="common">Snake gourd</name>
    <dbReference type="NCBI Taxonomy" id="282652"/>
    <lineage>
        <taxon>Eukaryota</taxon>
        <taxon>Viridiplantae</taxon>
        <taxon>Streptophyta</taxon>
        <taxon>Embryophyta</taxon>
        <taxon>Tracheophyta</taxon>
        <taxon>Spermatophyta</taxon>
        <taxon>Magnoliopsida</taxon>
        <taxon>eudicotyledons</taxon>
        <taxon>Gunneridae</taxon>
        <taxon>Pentapetalae</taxon>
        <taxon>rosids</taxon>
        <taxon>fabids</taxon>
        <taxon>Cucurbitales</taxon>
        <taxon>Cucurbitaceae</taxon>
        <taxon>Sicyoeae</taxon>
        <taxon>Trichosanthes</taxon>
    </lineage>
</organism>
<dbReference type="PANTHER" id="PTHR11240">
    <property type="entry name" value="RIBONUCLEASE T2"/>
    <property type="match status" value="1"/>
</dbReference>
<dbReference type="PDBsum" id="1SGL"/>
<dbReference type="Gene3D" id="3.90.730.10">
    <property type="entry name" value="Ribonuclease T2-like"/>
    <property type="match status" value="1"/>
</dbReference>
<dbReference type="PDB" id="1SGL">
    <property type="method" value="X-ray"/>
    <property type="resolution" value="2.20 A"/>
    <property type="chains" value="A=1-209"/>
</dbReference>
<keyword evidence="2" id="KW-0540">Nuclease</keyword>
<evidence type="ECO:0000256" key="3">
    <source>
        <dbReference type="ARBA" id="ARBA00022729"/>
    </source>
</evidence>
<feature type="disulfide bond" evidence="10">
    <location>
        <begin position="58"/>
        <end position="108"/>
    </location>
</feature>
<feature type="disulfide bond" evidence="10">
    <location>
        <begin position="19"/>
        <end position="31"/>
    </location>
</feature>
<keyword evidence="7" id="KW-0456">Lyase</keyword>